<sequence length="130" mass="13435">MHLTARRSEQQAISISATAAATTRRPLSLEEIPTAEAPTSSAAAAPARTTTTKHISSSSNSKTTSAAASSTTTSSSSRSSPRTSRPSCATANRAEASTRWPLPSPPTRAWPTSAARVPQTTATCLPTTRP</sequence>
<evidence type="ECO:0000256" key="1">
    <source>
        <dbReference type="SAM" id="MobiDB-lite"/>
    </source>
</evidence>
<reference evidence="2" key="1">
    <citation type="submission" date="2021-05" db="EMBL/GenBank/DDBJ databases">
        <authorList>
            <person name="Alioto T."/>
            <person name="Alioto T."/>
            <person name="Gomez Garrido J."/>
        </authorList>
    </citation>
    <scope>NUCLEOTIDE SEQUENCE</scope>
</reference>
<dbReference type="EMBL" id="HBUE01010215">
    <property type="protein sequence ID" value="CAG6447964.1"/>
    <property type="molecule type" value="Transcribed_RNA"/>
</dbReference>
<feature type="compositionally biased region" description="Low complexity" evidence="1">
    <location>
        <begin position="34"/>
        <end position="90"/>
    </location>
</feature>
<organism evidence="2">
    <name type="scientific">Culex pipiens</name>
    <name type="common">House mosquito</name>
    <dbReference type="NCBI Taxonomy" id="7175"/>
    <lineage>
        <taxon>Eukaryota</taxon>
        <taxon>Metazoa</taxon>
        <taxon>Ecdysozoa</taxon>
        <taxon>Arthropoda</taxon>
        <taxon>Hexapoda</taxon>
        <taxon>Insecta</taxon>
        <taxon>Pterygota</taxon>
        <taxon>Neoptera</taxon>
        <taxon>Endopterygota</taxon>
        <taxon>Diptera</taxon>
        <taxon>Nematocera</taxon>
        <taxon>Culicoidea</taxon>
        <taxon>Culicidae</taxon>
        <taxon>Culicinae</taxon>
        <taxon>Culicini</taxon>
        <taxon>Culex</taxon>
        <taxon>Culex</taxon>
    </lineage>
</organism>
<dbReference type="EMBL" id="HBUE01010214">
    <property type="protein sequence ID" value="CAG6447961.1"/>
    <property type="molecule type" value="Transcribed_RNA"/>
</dbReference>
<evidence type="ECO:0000313" key="2">
    <source>
        <dbReference type="EMBL" id="CAG6447961.1"/>
    </source>
</evidence>
<proteinExistence type="predicted"/>
<feature type="region of interest" description="Disordered" evidence="1">
    <location>
        <begin position="1"/>
        <end position="130"/>
    </location>
</feature>
<name>A0A8D8A0C5_CULPI</name>
<protein>
    <submittedName>
        <fullName evidence="2">(northern house mosquito) hypothetical protein</fullName>
    </submittedName>
</protein>
<accession>A0A8D8A0C5</accession>
<feature type="compositionally biased region" description="Low complexity" evidence="1">
    <location>
        <begin position="12"/>
        <end position="23"/>
    </location>
</feature>
<feature type="compositionally biased region" description="Polar residues" evidence="1">
    <location>
        <begin position="118"/>
        <end position="130"/>
    </location>
</feature>
<dbReference type="EMBL" id="HBUE01010216">
    <property type="protein sequence ID" value="CAG6447967.1"/>
    <property type="molecule type" value="Transcribed_RNA"/>
</dbReference>
<dbReference type="AlphaFoldDB" id="A0A8D8A0C5"/>